<dbReference type="GO" id="GO:0032259">
    <property type="term" value="P:methylation"/>
    <property type="evidence" value="ECO:0007669"/>
    <property type="project" value="UniProtKB-KW"/>
</dbReference>
<evidence type="ECO:0000313" key="1">
    <source>
        <dbReference type="EMBL" id="RUO39926.1"/>
    </source>
</evidence>
<sequence>MQCTLCSSTAVEYCRDRKRRYFRCGSCDLVFADPQSRLTAADEKVIYDFHENDPNDPGYRRFLAQLSTPLIERLSPGMRGLDFGCGPGPTLNLLLEEQGMSMDLYDLYYFPDKSTLQPQYDFVTATEVVEHFRQPAESWRELVELVKPDGWLGVMTALMNKASIAEFKNWHYKNDLTHVSFYSPQTIAWLAHAFKLDCHVLSERVVLFKRRRFE</sequence>
<organism evidence="1 2">
    <name type="scientific">Idiomarina aquatica</name>
    <dbReference type="NCBI Taxonomy" id="1327752"/>
    <lineage>
        <taxon>Bacteria</taxon>
        <taxon>Pseudomonadati</taxon>
        <taxon>Pseudomonadota</taxon>
        <taxon>Gammaproteobacteria</taxon>
        <taxon>Alteromonadales</taxon>
        <taxon>Idiomarinaceae</taxon>
        <taxon>Idiomarina</taxon>
    </lineage>
</organism>
<reference evidence="2" key="1">
    <citation type="journal article" date="2018" name="Front. Microbiol.">
        <title>Genome-Based Analysis Reveals the Taxonomy and Diversity of the Family Idiomarinaceae.</title>
        <authorList>
            <person name="Liu Y."/>
            <person name="Lai Q."/>
            <person name="Shao Z."/>
        </authorList>
    </citation>
    <scope>NUCLEOTIDE SEQUENCE [LARGE SCALE GENOMIC DNA]</scope>
    <source>
        <strain evidence="2">SN-14</strain>
    </source>
</reference>
<keyword evidence="1" id="KW-0489">Methyltransferase</keyword>
<dbReference type="EMBL" id="PIPS01000005">
    <property type="protein sequence ID" value="RUO39926.1"/>
    <property type="molecule type" value="Genomic_DNA"/>
</dbReference>
<dbReference type="AlphaFoldDB" id="A0AA94EDL5"/>
<dbReference type="Gene3D" id="3.40.50.150">
    <property type="entry name" value="Vaccinia Virus protein VP39"/>
    <property type="match status" value="1"/>
</dbReference>
<dbReference type="Pfam" id="PF13489">
    <property type="entry name" value="Methyltransf_23"/>
    <property type="match status" value="1"/>
</dbReference>
<protein>
    <submittedName>
        <fullName evidence="1">2-polyprenyl-3-methyl-5-hydroxy-6-metoxy-1, 4-benzoquinol methylase</fullName>
    </submittedName>
</protein>
<keyword evidence="1" id="KW-0808">Transferase</keyword>
<dbReference type="InterPro" id="IPR029063">
    <property type="entry name" value="SAM-dependent_MTases_sf"/>
</dbReference>
<evidence type="ECO:0000313" key="2">
    <source>
        <dbReference type="Proteomes" id="UP000286680"/>
    </source>
</evidence>
<dbReference type="GO" id="GO:0008168">
    <property type="term" value="F:methyltransferase activity"/>
    <property type="evidence" value="ECO:0007669"/>
    <property type="project" value="UniProtKB-KW"/>
</dbReference>
<keyword evidence="2" id="KW-1185">Reference proteome</keyword>
<dbReference type="RefSeq" id="WP_126820439.1">
    <property type="nucleotide sequence ID" value="NZ_PIPS01000005.1"/>
</dbReference>
<comment type="caution">
    <text evidence="1">The sequence shown here is derived from an EMBL/GenBank/DDBJ whole genome shotgun (WGS) entry which is preliminary data.</text>
</comment>
<name>A0AA94EDL5_9GAMM</name>
<dbReference type="SUPFAM" id="SSF53335">
    <property type="entry name" value="S-adenosyl-L-methionine-dependent methyltransferases"/>
    <property type="match status" value="1"/>
</dbReference>
<proteinExistence type="predicted"/>
<dbReference type="Proteomes" id="UP000286680">
    <property type="component" value="Unassembled WGS sequence"/>
</dbReference>
<accession>A0AA94EDL5</accession>
<gene>
    <name evidence="1" type="ORF">CWE23_12655</name>
</gene>